<dbReference type="SMART" id="SM00164">
    <property type="entry name" value="TBC"/>
    <property type="match status" value="1"/>
</dbReference>
<organism evidence="2 3">
    <name type="scientific">Smittium culicis</name>
    <dbReference type="NCBI Taxonomy" id="133412"/>
    <lineage>
        <taxon>Eukaryota</taxon>
        <taxon>Fungi</taxon>
        <taxon>Fungi incertae sedis</taxon>
        <taxon>Zoopagomycota</taxon>
        <taxon>Kickxellomycotina</taxon>
        <taxon>Harpellomycetes</taxon>
        <taxon>Harpellales</taxon>
        <taxon>Legeriomycetaceae</taxon>
        <taxon>Smittium</taxon>
    </lineage>
</organism>
<evidence type="ECO:0000313" key="2">
    <source>
        <dbReference type="EMBL" id="OMJ18579.1"/>
    </source>
</evidence>
<dbReference type="OrthoDB" id="27140at2759"/>
<dbReference type="PROSITE" id="PS50086">
    <property type="entry name" value="TBC_RABGAP"/>
    <property type="match status" value="1"/>
</dbReference>
<dbReference type="InterPro" id="IPR035969">
    <property type="entry name" value="Rab-GAP_TBC_sf"/>
</dbReference>
<dbReference type="PANTHER" id="PTHR22957">
    <property type="entry name" value="TBC1 DOMAIN FAMILY MEMBER GTPASE-ACTIVATING PROTEIN"/>
    <property type="match status" value="1"/>
</dbReference>
<dbReference type="GO" id="GO:0005096">
    <property type="term" value="F:GTPase activator activity"/>
    <property type="evidence" value="ECO:0007669"/>
    <property type="project" value="TreeGrafter"/>
</dbReference>
<accession>A0A1R1XVL3</accession>
<dbReference type="SUPFAM" id="SSF47923">
    <property type="entry name" value="Ypt/Rab-GAP domain of gyp1p"/>
    <property type="match status" value="2"/>
</dbReference>
<reference evidence="2 3" key="1">
    <citation type="submission" date="2017-01" db="EMBL/GenBank/DDBJ databases">
        <authorList>
            <person name="Mah S.A."/>
            <person name="Swanson W.J."/>
            <person name="Moy G.W."/>
            <person name="Vacquier V.D."/>
        </authorList>
    </citation>
    <scope>NUCLEOTIDE SEQUENCE [LARGE SCALE GENOMIC DNA]</scope>
    <source>
        <strain evidence="2 3">GSMNP</strain>
    </source>
</reference>
<dbReference type="EMBL" id="LSSN01001708">
    <property type="protein sequence ID" value="OMJ18579.1"/>
    <property type="molecule type" value="Genomic_DNA"/>
</dbReference>
<dbReference type="PANTHER" id="PTHR22957:SF268">
    <property type="entry name" value="ANKYRIN REPEAT-CONTAINING PROTEIN"/>
    <property type="match status" value="1"/>
</dbReference>
<dbReference type="STRING" id="133412.A0A1R1XVL3"/>
<dbReference type="Pfam" id="PF00566">
    <property type="entry name" value="RabGAP-TBC"/>
    <property type="match status" value="1"/>
</dbReference>
<dbReference type="Proteomes" id="UP000187283">
    <property type="component" value="Unassembled WGS sequence"/>
</dbReference>
<dbReference type="Gene3D" id="1.10.8.270">
    <property type="entry name" value="putative rabgap domain of human tbc1 domain family member 14 like domains"/>
    <property type="match status" value="1"/>
</dbReference>
<dbReference type="Gene3D" id="1.10.472.80">
    <property type="entry name" value="Ypt/Rab-GAP domain of gyp1p, domain 3"/>
    <property type="match status" value="1"/>
</dbReference>
<comment type="caution">
    <text evidence="2">The sequence shown here is derived from an EMBL/GenBank/DDBJ whole genome shotgun (WGS) entry which is preliminary data.</text>
</comment>
<sequence length="298" mass="35266">MSSTSSSSKRLSSDEPFSEADIFYEILDSEVFVDVSKLRKASRNGIPDQLRPIVWKYLLGIEKPDRSNELSLRKERAIRYLEMDKTDTYLGKKIRAEVNRYFQRLGKTCVFDQSEDPTRFESIICAYLNTNNQIEYNTSFVQLCAPFVHIIPEDYDAYYCFERLMSILDDYSSSNFTNQQVFRFLSYFRTQLPELYSDLEEEEINFSEFVPQWLNYILAPQLNLQNTFRLWDVYFSMPNFLEFHPFVCISILFSLKESLEDLEHSEIKSIIFRLPEIDIPSIINHATNLRSKMTHHVQ</sequence>
<evidence type="ECO:0000313" key="3">
    <source>
        <dbReference type="Proteomes" id="UP000187283"/>
    </source>
</evidence>
<keyword evidence="3" id="KW-1185">Reference proteome</keyword>
<dbReference type="AlphaFoldDB" id="A0A1R1XVL3"/>
<dbReference type="Gene3D" id="1.10.10.750">
    <property type="entry name" value="Ypt/Rab-GAP domain of gyp1p, domain 1"/>
    <property type="match status" value="1"/>
</dbReference>
<evidence type="ECO:0000259" key="1">
    <source>
        <dbReference type="PROSITE" id="PS50086"/>
    </source>
</evidence>
<proteinExistence type="predicted"/>
<feature type="domain" description="Rab-GAP TBC" evidence="1">
    <location>
        <begin position="45"/>
        <end position="238"/>
    </location>
</feature>
<protein>
    <submittedName>
        <fullName evidence="2">GTPase-activating protein gyp1</fullName>
    </submittedName>
</protein>
<gene>
    <name evidence="2" type="ORF">AYI70_g5278</name>
</gene>
<name>A0A1R1XVL3_9FUNG</name>
<dbReference type="InterPro" id="IPR000195">
    <property type="entry name" value="Rab-GAP-TBC_dom"/>
</dbReference>